<evidence type="ECO:0000313" key="4">
    <source>
        <dbReference type="Proteomes" id="UP001266305"/>
    </source>
</evidence>
<feature type="domain" description="Potassium channel tetramerisation-type BTB" evidence="2">
    <location>
        <begin position="3"/>
        <end position="53"/>
    </location>
</feature>
<dbReference type="Proteomes" id="UP001266305">
    <property type="component" value="Unassembled WGS sequence"/>
</dbReference>
<feature type="region of interest" description="Disordered" evidence="1">
    <location>
        <begin position="130"/>
        <end position="149"/>
    </location>
</feature>
<evidence type="ECO:0000313" key="3">
    <source>
        <dbReference type="EMBL" id="KAK2121495.1"/>
    </source>
</evidence>
<proteinExistence type="predicted"/>
<feature type="region of interest" description="Disordered" evidence="1">
    <location>
        <begin position="527"/>
        <end position="550"/>
    </location>
</feature>
<dbReference type="Gene3D" id="6.10.140.750">
    <property type="match status" value="1"/>
</dbReference>
<keyword evidence="4" id="KW-1185">Reference proteome</keyword>
<dbReference type="InterPro" id="IPR003131">
    <property type="entry name" value="T1-type_BTB"/>
</dbReference>
<feature type="region of interest" description="Disordered" evidence="1">
    <location>
        <begin position="402"/>
        <end position="478"/>
    </location>
</feature>
<organism evidence="3 4">
    <name type="scientific">Saguinus oedipus</name>
    <name type="common">Cotton-top tamarin</name>
    <name type="synonym">Oedipomidas oedipus</name>
    <dbReference type="NCBI Taxonomy" id="9490"/>
    <lineage>
        <taxon>Eukaryota</taxon>
        <taxon>Metazoa</taxon>
        <taxon>Chordata</taxon>
        <taxon>Craniata</taxon>
        <taxon>Vertebrata</taxon>
        <taxon>Euteleostomi</taxon>
        <taxon>Mammalia</taxon>
        <taxon>Eutheria</taxon>
        <taxon>Euarchontoglires</taxon>
        <taxon>Primates</taxon>
        <taxon>Haplorrhini</taxon>
        <taxon>Platyrrhini</taxon>
        <taxon>Cebidae</taxon>
        <taxon>Callitrichinae</taxon>
        <taxon>Saguinus</taxon>
    </lineage>
</organism>
<dbReference type="PANTHER" id="PTHR14958">
    <property type="entry name" value="POTASSIUM CHANNEL TETRAMERISATION DOMAIN CONTAINING PROTEIN"/>
    <property type="match status" value="1"/>
</dbReference>
<accession>A0ABQ9WJ43</accession>
<dbReference type="SUPFAM" id="SSF54695">
    <property type="entry name" value="POZ domain"/>
    <property type="match status" value="1"/>
</dbReference>
<reference evidence="3 4" key="1">
    <citation type="submission" date="2023-05" db="EMBL/GenBank/DDBJ databases">
        <title>B98-5 Cell Line De Novo Hybrid Assembly: An Optical Mapping Approach.</title>
        <authorList>
            <person name="Kananen K."/>
            <person name="Auerbach J.A."/>
            <person name="Kautto E."/>
            <person name="Blachly J.S."/>
        </authorList>
    </citation>
    <scope>NUCLEOTIDE SEQUENCE [LARGE SCALE GENOMIC DNA]</scope>
    <source>
        <strain evidence="3">B95-8</strain>
        <tissue evidence="3">Cell line</tissue>
    </source>
</reference>
<dbReference type="Gene3D" id="3.30.710.10">
    <property type="entry name" value="Potassium Channel Kv1.1, Chain A"/>
    <property type="match status" value="1"/>
</dbReference>
<comment type="caution">
    <text evidence="3">The sequence shown here is derived from an EMBL/GenBank/DDBJ whole genome shotgun (WGS) entry which is preliminary data.</text>
</comment>
<dbReference type="Gene3D" id="3.30.70.2000">
    <property type="match status" value="1"/>
</dbReference>
<dbReference type="PANTHER" id="PTHR14958:SF24">
    <property type="entry name" value="BTB_POZ DOMAIN-CONTAINING PROTEIN KCTD17"/>
    <property type="match status" value="1"/>
</dbReference>
<evidence type="ECO:0000256" key="1">
    <source>
        <dbReference type="SAM" id="MobiDB-lite"/>
    </source>
</evidence>
<protein>
    <recommendedName>
        <fullName evidence="2">Potassium channel tetramerisation-type BTB domain-containing protein</fullName>
    </recommendedName>
</protein>
<feature type="compositionally biased region" description="Acidic residues" evidence="1">
    <location>
        <begin position="437"/>
        <end position="457"/>
    </location>
</feature>
<dbReference type="EMBL" id="JASSZA010000001">
    <property type="protein sequence ID" value="KAK2121495.1"/>
    <property type="molecule type" value="Genomic_DNA"/>
</dbReference>
<sequence length="638" mass="68133">MLTDETGAYLIDRDPTYFGPILNFLRHGKLVLDKDMAEEGVLEEAEFYNIGPLIRIIKDRMEEKDYTVTQVPPKHVYRVLQCQEEELTQMVSTMSDGWRFEQLVNIGSSYSYGSEDQAEFLCVVSKELHSSPNGLSSESGRKTKVSPPASARVCRRLLSPFTSPPLLPLRPHHPSYSLPMVTATAIHPMPPAVTQAQAGSSEMRASRGCGRRGLRPCEGGRIVATGHCGMASREHSGSIYPLWGGGLAGILPPWTPCCGKSQGPSAEPQSRLGRREAAPSGARPYAVEAYLWLPVCLPAHPPPPPPPVLALPGRVQGELAHFAFLGQSPWTWVVRDWLASQIWVASALGLGHISTQDQFFQTRPSQALLRDTPVPHPPCSASTPASALPYGTAARLIPEHAHSAPSSAAFPRPPKLPRGLEKMPPASVAGALPSPESTEEPLEEQQQQEEEVEEVEVEQVQVEADAQEKAKPEPPAHPLLEPAAELGARGLLGGTRVSSATCLAPHPHNHPFSHFLFAAQSSQDPANLFSLPPLPPPPLPAGGPASSSSTSSSSWISSAPCLFPLCPCPGFLSACSRLHPGAALVPASRALHAGPLALHPRPSCLPPPAPLLVPPASQPGEEGRSRTSSVPTNPAGHL</sequence>
<name>A0ABQ9WJ43_SAGOE</name>
<evidence type="ECO:0000259" key="2">
    <source>
        <dbReference type="Pfam" id="PF02214"/>
    </source>
</evidence>
<dbReference type="InterPro" id="IPR011333">
    <property type="entry name" value="SKP1/BTB/POZ_sf"/>
</dbReference>
<gene>
    <name evidence="3" type="ORF">P7K49_002881</name>
</gene>
<feature type="region of interest" description="Disordered" evidence="1">
    <location>
        <begin position="607"/>
        <end position="638"/>
    </location>
</feature>
<feature type="compositionally biased region" description="Pro residues" evidence="1">
    <location>
        <begin position="532"/>
        <end position="541"/>
    </location>
</feature>
<dbReference type="Pfam" id="PF02214">
    <property type="entry name" value="BTB_2"/>
    <property type="match status" value="1"/>
</dbReference>
<feature type="compositionally biased region" description="Pro residues" evidence="1">
    <location>
        <begin position="607"/>
        <end position="617"/>
    </location>
</feature>